<feature type="transmembrane region" description="Helical" evidence="1">
    <location>
        <begin position="6"/>
        <end position="30"/>
    </location>
</feature>
<dbReference type="AlphaFoldDB" id="A0A0E3DEF9"/>
<reference evidence="2" key="1">
    <citation type="journal article" date="2015" name="J. Nat. Hist.">
        <title>Molecular phylogeny of Acanthochitonina (Mollusca: Polyplacophora: Chitonida): three new mitochondrial genomes, rearranged gene orders and systematics.</title>
        <authorList>
            <person name="Irisarri I."/>
            <person name="Eernisse D.J."/>
            <person name="Zardoya R."/>
        </authorList>
    </citation>
    <scope>NUCLEOTIDE SEQUENCE</scope>
</reference>
<evidence type="ECO:0000313" key="2">
    <source>
        <dbReference type="EMBL" id="AIA77080.1"/>
    </source>
</evidence>
<geneLocation type="mitochondrion" evidence="2"/>
<sequence length="53" mass="6597">MPQLAPMNWIFLVLFFWMSVFFLSVCLWWVKDKNYVFFNKSGNKGFIQKKWVW</sequence>
<keyword evidence="1" id="KW-1133">Transmembrane helix</keyword>
<dbReference type="EMBL" id="KJ569363">
    <property type="protein sequence ID" value="AIA77080.1"/>
    <property type="molecule type" value="Genomic_DNA"/>
</dbReference>
<keyword evidence="1" id="KW-0812">Transmembrane</keyword>
<proteinExistence type="predicted"/>
<organism evidence="2">
    <name type="scientific">Cryptochiton stelleri</name>
    <name type="common">Giant gumboot chiton</name>
    <dbReference type="NCBI Taxonomy" id="6655"/>
    <lineage>
        <taxon>Eukaryota</taxon>
        <taxon>Metazoa</taxon>
        <taxon>Spiralia</taxon>
        <taxon>Lophotrochozoa</taxon>
        <taxon>Mollusca</taxon>
        <taxon>Polyplacophora</taxon>
        <taxon>Neoloricata</taxon>
        <taxon>Chitonida</taxon>
        <taxon>Acanthochitonina</taxon>
        <taxon>Mopaliidae</taxon>
        <taxon>Cryptochiton</taxon>
    </lineage>
</organism>
<keyword evidence="1" id="KW-0472">Membrane</keyword>
<keyword evidence="2" id="KW-0496">Mitochondrion</keyword>
<dbReference type="GeneID" id="24121140"/>
<accession>A0A0E3DEF9</accession>
<protein>
    <submittedName>
        <fullName evidence="2">ATP synthase F0 subunit 8</fullName>
    </submittedName>
</protein>
<evidence type="ECO:0000256" key="1">
    <source>
        <dbReference type="SAM" id="Phobius"/>
    </source>
</evidence>
<dbReference type="CTD" id="24121140"/>
<name>A0A0E3DEF9_CRYST</name>
<dbReference type="RefSeq" id="YP_009131231.1">
    <property type="nucleotide sequence ID" value="NC_026850.1"/>
</dbReference>